<sequence length="369" mass="40968">MPPCFLSERSIMTFFSKKTLRLLLLPALLLLTGCAGSSKETADSQENTKLSAVATIFPQYDFLRAIGGDHLDLHMLLSPGAESHSFEPTPGDMITVSECDLFVYVGGDSDAWVETILDSVDTSNKEVVTLMDCVDTVAEETVEGMETHGHAHDHEDEDAHDHEDEDADHEDVHDHEDEDTHDESSHDHAHESHGEQDEHVWTSPKNAMRIVQKLCDSLCRLDPEHADEYQANTASYLASLASLDEEFSDVTAIASRHTIVFGDRFPFRYFADTYGLDYYAAFPGCSSESEASAKTLSFLIDKIKEEQIPVVFHTELSNEQMTDSICEATGAKKLLLHSCHNVSKDDFESGATYLSLMEQNVSALKEALN</sequence>
<evidence type="ECO:0000256" key="5">
    <source>
        <dbReference type="SAM" id="SignalP"/>
    </source>
</evidence>
<dbReference type="GO" id="GO:0046872">
    <property type="term" value="F:metal ion binding"/>
    <property type="evidence" value="ECO:0007669"/>
    <property type="project" value="InterPro"/>
</dbReference>
<dbReference type="Proteomes" id="UP000095706">
    <property type="component" value="Unassembled WGS sequence"/>
</dbReference>
<dbReference type="PANTHER" id="PTHR42953">
    <property type="entry name" value="HIGH-AFFINITY ZINC UPTAKE SYSTEM PROTEIN ZNUA-RELATED"/>
    <property type="match status" value="1"/>
</dbReference>
<proteinExistence type="inferred from homology"/>
<evidence type="ECO:0000313" key="7">
    <source>
        <dbReference type="Proteomes" id="UP000095706"/>
    </source>
</evidence>
<accession>A0A174D6C7</accession>
<gene>
    <name evidence="6" type="primary">psaA</name>
    <name evidence="6" type="ORF">ERS852406_01465</name>
</gene>
<evidence type="ECO:0000256" key="4">
    <source>
        <dbReference type="SAM" id="MobiDB-lite"/>
    </source>
</evidence>
<name>A0A174D6C7_9FIRM</name>
<dbReference type="GO" id="GO:0030001">
    <property type="term" value="P:metal ion transport"/>
    <property type="evidence" value="ECO:0007669"/>
    <property type="project" value="InterPro"/>
</dbReference>
<evidence type="ECO:0000256" key="2">
    <source>
        <dbReference type="ARBA" id="ARBA00022448"/>
    </source>
</evidence>
<evidence type="ECO:0000313" key="6">
    <source>
        <dbReference type="EMBL" id="CUO19600.1"/>
    </source>
</evidence>
<dbReference type="EMBL" id="CYYV01000006">
    <property type="protein sequence ID" value="CUO19600.1"/>
    <property type="molecule type" value="Genomic_DNA"/>
</dbReference>
<feature type="compositionally biased region" description="Basic and acidic residues" evidence="4">
    <location>
        <begin position="182"/>
        <end position="200"/>
    </location>
</feature>
<dbReference type="InterPro" id="IPR006127">
    <property type="entry name" value="ZnuA-like"/>
</dbReference>
<reference evidence="6 7" key="1">
    <citation type="submission" date="2015-09" db="EMBL/GenBank/DDBJ databases">
        <authorList>
            <consortium name="Pathogen Informatics"/>
        </authorList>
    </citation>
    <scope>NUCLEOTIDE SEQUENCE [LARGE SCALE GENOMIC DNA]</scope>
    <source>
        <strain evidence="6 7">2789STDY5608849</strain>
    </source>
</reference>
<keyword evidence="2" id="KW-0813">Transport</keyword>
<dbReference type="AlphaFoldDB" id="A0A174D6C7"/>
<dbReference type="PANTHER" id="PTHR42953:SF3">
    <property type="entry name" value="HIGH-AFFINITY ZINC UPTAKE SYSTEM PROTEIN ZNUA"/>
    <property type="match status" value="1"/>
</dbReference>
<feature type="signal peptide" evidence="5">
    <location>
        <begin position="1"/>
        <end position="37"/>
    </location>
</feature>
<protein>
    <submittedName>
        <fullName evidence="6">Pneumococcal surface adhesin A</fullName>
    </submittedName>
</protein>
<comment type="similarity">
    <text evidence="1">Belongs to the bacterial solute-binding protein 9 family.</text>
</comment>
<feature type="chain" id="PRO_5039242593" evidence="5">
    <location>
        <begin position="38"/>
        <end position="369"/>
    </location>
</feature>
<feature type="compositionally biased region" description="Basic and acidic residues" evidence="4">
    <location>
        <begin position="145"/>
        <end position="162"/>
    </location>
</feature>
<dbReference type="Gene3D" id="3.40.50.1980">
    <property type="entry name" value="Nitrogenase molybdenum iron protein domain"/>
    <property type="match status" value="3"/>
</dbReference>
<dbReference type="Pfam" id="PF01297">
    <property type="entry name" value="ZnuA"/>
    <property type="match status" value="1"/>
</dbReference>
<dbReference type="SUPFAM" id="SSF53807">
    <property type="entry name" value="Helical backbone' metal receptor"/>
    <property type="match status" value="1"/>
</dbReference>
<feature type="region of interest" description="Disordered" evidence="4">
    <location>
        <begin position="144"/>
        <end position="200"/>
    </location>
</feature>
<keyword evidence="3 5" id="KW-0732">Signal</keyword>
<evidence type="ECO:0000256" key="1">
    <source>
        <dbReference type="ARBA" id="ARBA00011028"/>
    </source>
</evidence>
<evidence type="ECO:0000256" key="3">
    <source>
        <dbReference type="ARBA" id="ARBA00022729"/>
    </source>
</evidence>
<organism evidence="6 7">
    <name type="scientific">Fusicatenibacter saccharivorans</name>
    <dbReference type="NCBI Taxonomy" id="1150298"/>
    <lineage>
        <taxon>Bacteria</taxon>
        <taxon>Bacillati</taxon>
        <taxon>Bacillota</taxon>
        <taxon>Clostridia</taxon>
        <taxon>Lachnospirales</taxon>
        <taxon>Lachnospiraceae</taxon>
        <taxon>Fusicatenibacter</taxon>
    </lineage>
</organism>
<dbReference type="InterPro" id="IPR050492">
    <property type="entry name" value="Bact_metal-bind_prot9"/>
</dbReference>